<feature type="binding site" evidence="5">
    <location>
        <position position="241"/>
    </location>
    <ligand>
        <name>3-dehydroquinate</name>
        <dbReference type="ChEBI" id="CHEBI:32364"/>
    </ligand>
</feature>
<accession>A0AAE3E964</accession>
<dbReference type="PANTHER" id="PTHR43699:SF1">
    <property type="entry name" value="3-DEHYDROQUINATE DEHYDRATASE"/>
    <property type="match status" value="1"/>
</dbReference>
<feature type="binding site" evidence="5">
    <location>
        <position position="87"/>
    </location>
    <ligand>
        <name>3-dehydroquinate</name>
        <dbReference type="ChEBI" id="CHEBI:32364"/>
    </ligand>
</feature>
<keyword evidence="5" id="KW-0028">Amino-acid biosynthesis</keyword>
<dbReference type="Pfam" id="PF01487">
    <property type="entry name" value="DHquinase_I"/>
    <property type="match status" value="1"/>
</dbReference>
<feature type="binding site" evidence="5">
    <location>
        <position position="218"/>
    </location>
    <ligand>
        <name>3-dehydroquinate</name>
        <dbReference type="ChEBI" id="CHEBI:32364"/>
    </ligand>
</feature>
<comment type="function">
    <text evidence="5">Involved in the third step of the chorismate pathway, which leads to the biosynthesis of aromatic amino acids. Catalyzes the cis-dehydration of 3-dehydroquinate (DHQ) and introduces the first double bond of the aromatic ring to yield 3-dehydroshikimate.</text>
</comment>
<comment type="similarity">
    <text evidence="5">Belongs to the type-I 3-dehydroquinase family.</text>
</comment>
<dbReference type="EMBL" id="JAJEQR010000009">
    <property type="protein sequence ID" value="MCC2230232.1"/>
    <property type="molecule type" value="Genomic_DNA"/>
</dbReference>
<dbReference type="Gene3D" id="3.20.20.70">
    <property type="entry name" value="Aldolase class I"/>
    <property type="match status" value="1"/>
</dbReference>
<comment type="catalytic activity">
    <reaction evidence="1 5">
        <text>3-dehydroquinate = 3-dehydroshikimate + H2O</text>
        <dbReference type="Rhea" id="RHEA:21096"/>
        <dbReference type="ChEBI" id="CHEBI:15377"/>
        <dbReference type="ChEBI" id="CHEBI:16630"/>
        <dbReference type="ChEBI" id="CHEBI:32364"/>
        <dbReference type="EC" id="4.2.1.10"/>
    </reaction>
</comment>
<proteinExistence type="inferred from homology"/>
<evidence type="ECO:0000256" key="2">
    <source>
        <dbReference type="ARBA" id="ARBA00023141"/>
    </source>
</evidence>
<comment type="pathway">
    <text evidence="5">Metabolic intermediate biosynthesis; chorismate biosynthesis; chorismate from D-erythrose 4-phosphate and phosphoenolpyruvate: step 3/7.</text>
</comment>
<keyword evidence="2 5" id="KW-0057">Aromatic amino acid biosynthesis</keyword>
<dbReference type="GO" id="GO:0003855">
    <property type="term" value="F:3-dehydroquinate dehydratase activity"/>
    <property type="evidence" value="ECO:0007669"/>
    <property type="project" value="UniProtKB-UniRule"/>
</dbReference>
<evidence type="ECO:0000256" key="5">
    <source>
        <dbReference type="HAMAP-Rule" id="MF_00214"/>
    </source>
</evidence>
<dbReference type="NCBIfam" id="TIGR01093">
    <property type="entry name" value="aroD"/>
    <property type="match status" value="1"/>
</dbReference>
<dbReference type="PANTHER" id="PTHR43699">
    <property type="entry name" value="3-DEHYDROQUINATE DEHYDRATASE"/>
    <property type="match status" value="1"/>
</dbReference>
<feature type="active site" description="Proton donor/acceptor" evidence="5">
    <location>
        <position position="148"/>
    </location>
</feature>
<dbReference type="InterPro" id="IPR001381">
    <property type="entry name" value="DHquinase_I"/>
</dbReference>
<comment type="caution">
    <text evidence="5">Lacks conserved residue(s) required for the propagation of feature annotation.</text>
</comment>
<dbReference type="GO" id="GO:0009073">
    <property type="term" value="P:aromatic amino acid family biosynthetic process"/>
    <property type="evidence" value="ECO:0007669"/>
    <property type="project" value="UniProtKB-KW"/>
</dbReference>
<gene>
    <name evidence="5 6" type="primary">aroD</name>
    <name evidence="6" type="ORF">LKD81_04345</name>
</gene>
<feature type="binding site" evidence="5">
    <location>
        <position position="237"/>
    </location>
    <ligand>
        <name>3-dehydroquinate</name>
        <dbReference type="ChEBI" id="CHEBI:32364"/>
    </ligand>
</feature>
<comment type="caution">
    <text evidence="6">The sequence shown here is derived from an EMBL/GenBank/DDBJ whole genome shotgun (WGS) entry which is preliminary data.</text>
</comment>
<dbReference type="CDD" id="cd00502">
    <property type="entry name" value="DHQase_I"/>
    <property type="match status" value="1"/>
</dbReference>
<feature type="binding site" evidence="5">
    <location>
        <begin position="51"/>
        <end position="53"/>
    </location>
    <ligand>
        <name>3-dehydroquinate</name>
        <dbReference type="ChEBI" id="CHEBI:32364"/>
    </ligand>
</feature>
<evidence type="ECO:0000313" key="7">
    <source>
        <dbReference type="Proteomes" id="UP001198182"/>
    </source>
</evidence>
<dbReference type="GO" id="GO:0046279">
    <property type="term" value="P:3,4-dihydroxybenzoate biosynthetic process"/>
    <property type="evidence" value="ECO:0007669"/>
    <property type="project" value="TreeGrafter"/>
</dbReference>
<name>A0AAE3E964_9FIRM</name>
<evidence type="ECO:0000256" key="1">
    <source>
        <dbReference type="ARBA" id="ARBA00001864"/>
    </source>
</evidence>
<dbReference type="AlphaFoldDB" id="A0AAE3E964"/>
<evidence type="ECO:0000256" key="3">
    <source>
        <dbReference type="ARBA" id="ARBA00023239"/>
    </source>
</evidence>
<keyword evidence="4 5" id="KW-0704">Schiff base</keyword>
<keyword evidence="3 5" id="KW-0456">Lyase</keyword>
<feature type="active site" description="Schiff-base intermediate with substrate" evidence="5">
    <location>
        <position position="175"/>
    </location>
</feature>
<evidence type="ECO:0000256" key="4">
    <source>
        <dbReference type="ARBA" id="ARBA00023270"/>
    </source>
</evidence>
<dbReference type="HAMAP" id="MF_00214">
    <property type="entry name" value="AroD"/>
    <property type="match status" value="1"/>
</dbReference>
<dbReference type="FunFam" id="3.20.20.70:FF:000047">
    <property type="entry name" value="3-dehydroquinate dehydratase"/>
    <property type="match status" value="1"/>
</dbReference>
<dbReference type="GO" id="GO:0008652">
    <property type="term" value="P:amino acid biosynthetic process"/>
    <property type="evidence" value="ECO:0007669"/>
    <property type="project" value="UniProtKB-KW"/>
</dbReference>
<dbReference type="InterPro" id="IPR050146">
    <property type="entry name" value="Type-I_3-dehydroquinase"/>
</dbReference>
<dbReference type="InterPro" id="IPR013785">
    <property type="entry name" value="Aldolase_TIM"/>
</dbReference>
<dbReference type="RefSeq" id="WP_308452940.1">
    <property type="nucleotide sequence ID" value="NZ_JAJEQR010000009.1"/>
</dbReference>
<evidence type="ECO:0000313" key="6">
    <source>
        <dbReference type="EMBL" id="MCC2230232.1"/>
    </source>
</evidence>
<protein>
    <recommendedName>
        <fullName evidence="5">3-dehydroquinate dehydratase</fullName>
        <shortName evidence="5">3-dehydroquinase</shortName>
        <ecNumber evidence="5">4.2.1.10</ecNumber>
    </recommendedName>
    <alternativeName>
        <fullName evidence="5">Type I DHQase</fullName>
    </alternativeName>
    <alternativeName>
        <fullName evidence="5">Type I dehydroquinase</fullName>
        <shortName evidence="5">DHQ1</shortName>
    </alternativeName>
</protein>
<keyword evidence="7" id="KW-1185">Reference proteome</keyword>
<comment type="subunit">
    <text evidence="5">Homodimer.</text>
</comment>
<organism evidence="6 7">
    <name type="scientific">Hominifimenecus microfluidus</name>
    <dbReference type="NCBI Taxonomy" id="2885348"/>
    <lineage>
        <taxon>Bacteria</taxon>
        <taxon>Bacillati</taxon>
        <taxon>Bacillota</taxon>
        <taxon>Clostridia</taxon>
        <taxon>Lachnospirales</taxon>
        <taxon>Lachnospiraceae</taxon>
        <taxon>Hominifimenecus</taxon>
    </lineage>
</organism>
<dbReference type="SUPFAM" id="SSF51569">
    <property type="entry name" value="Aldolase"/>
    <property type="match status" value="1"/>
</dbReference>
<reference evidence="6" key="1">
    <citation type="submission" date="2021-10" db="EMBL/GenBank/DDBJ databases">
        <title>Anaerobic single-cell dispensing facilitates the cultivation of human gut bacteria.</title>
        <authorList>
            <person name="Afrizal A."/>
        </authorList>
    </citation>
    <scope>NUCLEOTIDE SEQUENCE</scope>
    <source>
        <strain evidence="6">CLA-AA-H215</strain>
    </source>
</reference>
<dbReference type="GO" id="GO:0009423">
    <property type="term" value="P:chorismate biosynthetic process"/>
    <property type="evidence" value="ECO:0007669"/>
    <property type="project" value="UniProtKB-UniRule"/>
</dbReference>
<dbReference type="EC" id="4.2.1.10" evidence="5"/>
<sequence>MRLESKVKLNVRGKVFGGEKNLACIPMIPATREALIEETKMVVELKPDVIEWRVDYFEKAADAEYVKESLEAIAPYVEEIPVIFTFRHACEGGAKEYPQDVRLATIKAALSTGHADIVDIEACNDKEFIEAVKAAVKEAGSRLILSFHNFKETPSEEFIYEKLKEERDLGADIPKLAVMPQNFNDVLTLMRATYRARTEAVDLPLITMSMGEIGKISRVIGDLYGSDMSFVVGKAASAPGQIPVAVVNELWKLLA</sequence>
<dbReference type="Proteomes" id="UP001198182">
    <property type="component" value="Unassembled WGS sequence"/>
</dbReference>